<dbReference type="HOGENOM" id="CLU_3069114_0_0_1"/>
<gene>
    <name evidence="1" type="ORF">LACBIDRAFT_298845</name>
</gene>
<dbReference type="GeneID" id="6086425"/>
<accession>B0E3K0</accession>
<protein>
    <submittedName>
        <fullName evidence="1">Predicted protein</fullName>
    </submittedName>
</protein>
<proteinExistence type="predicted"/>
<dbReference type="KEGG" id="lbc:LACBIDRAFT_298845"/>
<evidence type="ECO:0000313" key="1">
    <source>
        <dbReference type="EMBL" id="EDQ98579.1"/>
    </source>
</evidence>
<dbReference type="AlphaFoldDB" id="B0E3K0"/>
<organism evidence="2">
    <name type="scientific">Laccaria bicolor (strain S238N-H82 / ATCC MYA-4686)</name>
    <name type="common">Bicoloured deceiver</name>
    <name type="synonym">Laccaria laccata var. bicolor</name>
    <dbReference type="NCBI Taxonomy" id="486041"/>
    <lineage>
        <taxon>Eukaryota</taxon>
        <taxon>Fungi</taxon>
        <taxon>Dikarya</taxon>
        <taxon>Basidiomycota</taxon>
        <taxon>Agaricomycotina</taxon>
        <taxon>Agaricomycetes</taxon>
        <taxon>Agaricomycetidae</taxon>
        <taxon>Agaricales</taxon>
        <taxon>Agaricineae</taxon>
        <taxon>Hydnangiaceae</taxon>
        <taxon>Laccaria</taxon>
    </lineage>
</organism>
<keyword evidence="2" id="KW-1185">Reference proteome</keyword>
<dbReference type="InParanoid" id="B0E3K0"/>
<dbReference type="EMBL" id="DS547237">
    <property type="protein sequence ID" value="EDQ98579.1"/>
    <property type="molecule type" value="Genomic_DNA"/>
</dbReference>
<evidence type="ECO:0000313" key="2">
    <source>
        <dbReference type="Proteomes" id="UP000001194"/>
    </source>
</evidence>
<dbReference type="RefSeq" id="XP_001890768.1">
    <property type="nucleotide sequence ID" value="XM_001890733.1"/>
</dbReference>
<reference evidence="1 2" key="1">
    <citation type="journal article" date="2008" name="Nature">
        <title>The genome of Laccaria bicolor provides insights into mycorrhizal symbiosis.</title>
        <authorList>
            <person name="Martin F."/>
            <person name="Aerts A."/>
            <person name="Ahren D."/>
            <person name="Brun A."/>
            <person name="Danchin E.G.J."/>
            <person name="Duchaussoy F."/>
            <person name="Gibon J."/>
            <person name="Kohler A."/>
            <person name="Lindquist E."/>
            <person name="Pereda V."/>
            <person name="Salamov A."/>
            <person name="Shapiro H.J."/>
            <person name="Wuyts J."/>
            <person name="Blaudez D."/>
            <person name="Buee M."/>
            <person name="Brokstein P."/>
            <person name="Canbaeck B."/>
            <person name="Cohen D."/>
            <person name="Courty P.E."/>
            <person name="Coutinho P.M."/>
            <person name="Delaruelle C."/>
            <person name="Detter J.C."/>
            <person name="Deveau A."/>
            <person name="DiFazio S."/>
            <person name="Duplessis S."/>
            <person name="Fraissinet-Tachet L."/>
            <person name="Lucic E."/>
            <person name="Frey-Klett P."/>
            <person name="Fourrey C."/>
            <person name="Feussner I."/>
            <person name="Gay G."/>
            <person name="Grimwood J."/>
            <person name="Hoegger P.J."/>
            <person name="Jain P."/>
            <person name="Kilaru S."/>
            <person name="Labbe J."/>
            <person name="Lin Y.C."/>
            <person name="Legue V."/>
            <person name="Le Tacon F."/>
            <person name="Marmeisse R."/>
            <person name="Melayah D."/>
            <person name="Montanini B."/>
            <person name="Muratet M."/>
            <person name="Nehls U."/>
            <person name="Niculita-Hirzel H."/>
            <person name="Oudot-Le Secq M.P."/>
            <person name="Peter M."/>
            <person name="Quesneville H."/>
            <person name="Rajashekar B."/>
            <person name="Reich M."/>
            <person name="Rouhier N."/>
            <person name="Schmutz J."/>
            <person name="Yin T."/>
            <person name="Chalot M."/>
            <person name="Henrissat B."/>
            <person name="Kuees U."/>
            <person name="Lucas S."/>
            <person name="Van de Peer Y."/>
            <person name="Podila G.K."/>
            <person name="Polle A."/>
            <person name="Pukkila P.J."/>
            <person name="Richardson P.M."/>
            <person name="Rouze P."/>
            <person name="Sanders I.R."/>
            <person name="Stajich J.E."/>
            <person name="Tunlid A."/>
            <person name="Tuskan G."/>
            <person name="Grigoriev I.V."/>
        </authorList>
    </citation>
    <scope>NUCLEOTIDE SEQUENCE [LARGE SCALE GENOMIC DNA]</scope>
    <source>
        <strain evidence="2">S238N-H82 / ATCC MYA-4686</strain>
    </source>
</reference>
<dbReference type="Proteomes" id="UP000001194">
    <property type="component" value="Unassembled WGS sequence"/>
</dbReference>
<name>B0E3K0_LACBS</name>
<sequence>MLCLFCQLPVAKYPWIQLAANPPRRMEFHDESSNVSSLGSATADIAWRPDLPL</sequence>